<comment type="caution">
    <text evidence="1">The sequence shown here is derived from an EMBL/GenBank/DDBJ whole genome shotgun (WGS) entry which is preliminary data.</text>
</comment>
<evidence type="ECO:0000313" key="2">
    <source>
        <dbReference type="Proteomes" id="UP001163603"/>
    </source>
</evidence>
<name>A0ACC0XF58_9ROSI</name>
<organism evidence="1 2">
    <name type="scientific">Pistacia integerrima</name>
    <dbReference type="NCBI Taxonomy" id="434235"/>
    <lineage>
        <taxon>Eukaryota</taxon>
        <taxon>Viridiplantae</taxon>
        <taxon>Streptophyta</taxon>
        <taxon>Embryophyta</taxon>
        <taxon>Tracheophyta</taxon>
        <taxon>Spermatophyta</taxon>
        <taxon>Magnoliopsida</taxon>
        <taxon>eudicotyledons</taxon>
        <taxon>Gunneridae</taxon>
        <taxon>Pentapetalae</taxon>
        <taxon>rosids</taxon>
        <taxon>malvids</taxon>
        <taxon>Sapindales</taxon>
        <taxon>Anacardiaceae</taxon>
        <taxon>Pistacia</taxon>
    </lineage>
</organism>
<reference evidence="2" key="1">
    <citation type="journal article" date="2023" name="G3 (Bethesda)">
        <title>Genome assembly and association tests identify interacting loci associated with vigor, precocity, and sex in interspecific pistachio rootstocks.</title>
        <authorList>
            <person name="Palmer W."/>
            <person name="Jacygrad E."/>
            <person name="Sagayaradj S."/>
            <person name="Cavanaugh K."/>
            <person name="Han R."/>
            <person name="Bertier L."/>
            <person name="Beede B."/>
            <person name="Kafkas S."/>
            <person name="Golino D."/>
            <person name="Preece J."/>
            <person name="Michelmore R."/>
        </authorList>
    </citation>
    <scope>NUCLEOTIDE SEQUENCE [LARGE SCALE GENOMIC DNA]</scope>
</reference>
<gene>
    <name evidence="1" type="ORF">Pint_21651</name>
</gene>
<proteinExistence type="predicted"/>
<dbReference type="Proteomes" id="UP001163603">
    <property type="component" value="Chromosome 13"/>
</dbReference>
<evidence type="ECO:0000313" key="1">
    <source>
        <dbReference type="EMBL" id="KAJ0015297.1"/>
    </source>
</evidence>
<keyword evidence="2" id="KW-1185">Reference proteome</keyword>
<accession>A0ACC0XF58</accession>
<sequence length="139" mass="15752">MIKDNSSMTLPSAAIIEGQETIFHVAAGTKRTDFVEKMIKLMAENGLKLQNEKGNTAFCFAVMARNKSIAEKMLETDRKLSEICGREQLSPLNLAALFGQREMALFLYRQHYKGKLTGDDKKRVFFASIDTMYGKYSRI</sequence>
<dbReference type="EMBL" id="CM047748">
    <property type="protein sequence ID" value="KAJ0015297.1"/>
    <property type="molecule type" value="Genomic_DNA"/>
</dbReference>
<protein>
    <submittedName>
        <fullName evidence="1">Uncharacterized protein</fullName>
    </submittedName>
</protein>